<gene>
    <name evidence="1" type="ORF">M378DRAFT_173153</name>
</gene>
<dbReference type="InParanoid" id="A0A0C2WH28"/>
<name>A0A0C2WH28_AMAMK</name>
<dbReference type="Proteomes" id="UP000054549">
    <property type="component" value="Unassembled WGS sequence"/>
</dbReference>
<feature type="non-terminal residue" evidence="1">
    <location>
        <position position="56"/>
    </location>
</feature>
<sequence length="56" mass="6562">MDDDMITTFKPPATRSHQISLDWRFKTITVAASDCFNFQDVDLQENINLMDDDTMY</sequence>
<reference evidence="1 2" key="1">
    <citation type="submission" date="2014-04" db="EMBL/GenBank/DDBJ databases">
        <title>Evolutionary Origins and Diversification of the Mycorrhizal Mutualists.</title>
        <authorList>
            <consortium name="DOE Joint Genome Institute"/>
            <consortium name="Mycorrhizal Genomics Consortium"/>
            <person name="Kohler A."/>
            <person name="Kuo A."/>
            <person name="Nagy L.G."/>
            <person name="Floudas D."/>
            <person name="Copeland A."/>
            <person name="Barry K.W."/>
            <person name="Cichocki N."/>
            <person name="Veneault-Fourrey C."/>
            <person name="LaButti K."/>
            <person name="Lindquist E.A."/>
            <person name="Lipzen A."/>
            <person name="Lundell T."/>
            <person name="Morin E."/>
            <person name="Murat C."/>
            <person name="Riley R."/>
            <person name="Ohm R."/>
            <person name="Sun H."/>
            <person name="Tunlid A."/>
            <person name="Henrissat B."/>
            <person name="Grigoriev I.V."/>
            <person name="Hibbett D.S."/>
            <person name="Martin F."/>
        </authorList>
    </citation>
    <scope>NUCLEOTIDE SEQUENCE [LARGE SCALE GENOMIC DNA]</scope>
    <source>
        <strain evidence="1 2">Koide BX008</strain>
    </source>
</reference>
<protein>
    <submittedName>
        <fullName evidence="1">Uncharacterized protein</fullName>
    </submittedName>
</protein>
<evidence type="ECO:0000313" key="2">
    <source>
        <dbReference type="Proteomes" id="UP000054549"/>
    </source>
</evidence>
<dbReference type="EMBL" id="KN818459">
    <property type="protein sequence ID" value="KIL55946.1"/>
    <property type="molecule type" value="Genomic_DNA"/>
</dbReference>
<accession>A0A0C2WH28</accession>
<dbReference type="HOGENOM" id="CLU_3019732_0_0_1"/>
<keyword evidence="2" id="KW-1185">Reference proteome</keyword>
<evidence type="ECO:0000313" key="1">
    <source>
        <dbReference type="EMBL" id="KIL55946.1"/>
    </source>
</evidence>
<proteinExistence type="predicted"/>
<dbReference type="AlphaFoldDB" id="A0A0C2WH28"/>
<organism evidence="1 2">
    <name type="scientific">Amanita muscaria (strain Koide BX008)</name>
    <dbReference type="NCBI Taxonomy" id="946122"/>
    <lineage>
        <taxon>Eukaryota</taxon>
        <taxon>Fungi</taxon>
        <taxon>Dikarya</taxon>
        <taxon>Basidiomycota</taxon>
        <taxon>Agaricomycotina</taxon>
        <taxon>Agaricomycetes</taxon>
        <taxon>Agaricomycetidae</taxon>
        <taxon>Agaricales</taxon>
        <taxon>Pluteineae</taxon>
        <taxon>Amanitaceae</taxon>
        <taxon>Amanita</taxon>
    </lineage>
</organism>